<dbReference type="GO" id="GO:0005737">
    <property type="term" value="C:cytoplasm"/>
    <property type="evidence" value="ECO:0007669"/>
    <property type="project" value="TreeGrafter"/>
</dbReference>
<dbReference type="PANTHER" id="PTHR45615:SF40">
    <property type="entry name" value="MYOSIN HEAVY CHAIN, NON-MUSCLE"/>
    <property type="match status" value="1"/>
</dbReference>
<feature type="region of interest" description="Disordered" evidence="2">
    <location>
        <begin position="310"/>
        <end position="395"/>
    </location>
</feature>
<feature type="compositionally biased region" description="Polar residues" evidence="2">
    <location>
        <begin position="60"/>
        <end position="73"/>
    </location>
</feature>
<accession>A0AAD3D6G4</accession>
<evidence type="ECO:0000313" key="4">
    <source>
        <dbReference type="EMBL" id="GFH58812.1"/>
    </source>
</evidence>
<sequence length="1481" mass="167578">MPTFRRSPKRSSKKEDGSFNFSEPIAARPPLKPQEEKKRSIFRSSPKSKNRKNKNQPQSLQTQEIVMSPSQEEGSVLDVGATKMIEQKFVPFQQVKYVEDDDSSDGAGIEAILDADDLSIEEKPSMSRQLQYQNPYPGEDQDLTDDDKSLSSLKIGAMNKAKRREFIKNHLKQEANKNHRKNASSPFETIHQSGSFTKHSILPSRMETAVDTFTTFASPNFNDPWKTRDQFNDSTSGIDNFDFPSDPFAEFDQNYATNSPKRSQAIAHNPMVTASPVANRVFGFTPTRKISKKIEGDIPDALSHPFSQYDANITSAPSDEQGRRSLNVSIPPPPPPEEKDVNLTHDSSEVALASPQFDRRKLRHKVATERSSPYTPSPAKQSSRSNTPLSFGRHSPFARPLKNIHMGSDAVSVDASSIGESIQTAMDAVHINDFMKLSEEERVQAYCDLFQVAAETIKDVEDKQYVINDMNQKVGNLVDRITAMENDKIRLEEKDEQVMRENEELRSIVKNGTGVMDRIRSFGSTNGDNSRNELEMLRTELESKDVIIDALQRSMDEWKKETREAVDISSHDFSEKESYSREEVEEIRIQLMRAQQQSVADAEAKIIELKREHEAILEEKDQKIQNQSELITEQKSMILESRQEIQEQSRIIDELRTDVSEKDADILKLEQKISNLGNVVEDDAAAISQSASVEQKAEGAVARAKRNLELNKSIPTGTVKARVAMAASRAMKHASGVSSSMTKDSSVKRNLATFNGSPIVLPGVQTISPDDHKQVLSELREKNSIIEKLKREMKFEISKLIEERDAYEHDLEDAIAAHDEAMKEMEDRENSLLDEIKDLKSQSSVGNGMSSGKITKEDENKFADVEEGYKHEIEGLIAEKKEYKKVISDMKKCHKDEINKLLDEKTKYKRQAEEVEESLKEEISRLSSEKLYFEQHISSLEDQIRELESKKLEERPLKDNSASGNSAHEVGEATSEAATTPASQEIEEVSRENDRLKENIKSLQDEIETVGGLLEETIMSIKEKDDEIEALRAGTEGKGVLGRLTGGGKQHTITNLSKYTDEEIKQLERICKLHQLTIIRQRNQAKEMMKKLDETSKKLAVYQSGTNPNADKLANLESQLSEGAANAEVNSDVHTEYIAALKEKANQDQSRIEELQNETKVLKDRIETLKEKANVEIVLKSQVDDLSRALEARELELKALDESYSGKSKKKLESMRRSTSSTFSVEDLDDDLSPDDLREIIAKKDKMIGQLKAKINGLEQSLKTAGPRGSILNLRKISLLQEMQDATIAKLNNLLNRMEDSRESEEELEEEFMSPSKSFLISMSDKLVLLNDYQKISLHLLESNLSNQIESLRNGGQPVELDPDVEARFELTLKNFDKAEEDLELQLETLGEELEQYNKKLAAKNTIIESLLAKDNERKTAMTALQKELEMLKGLSEYQSINMGVMARFRECTKLEQDLEEKEMVIKRLNTVIEEYRYANQ</sequence>
<dbReference type="Proteomes" id="UP001054902">
    <property type="component" value="Unassembled WGS sequence"/>
</dbReference>
<feature type="compositionally biased region" description="Polar residues" evidence="2">
    <location>
        <begin position="369"/>
        <end position="389"/>
    </location>
</feature>
<reference evidence="4 5" key="1">
    <citation type="journal article" date="2021" name="Sci. Rep.">
        <title>The genome of the diatom Chaetoceros tenuissimus carries an ancient integrated fragment of an extant virus.</title>
        <authorList>
            <person name="Hongo Y."/>
            <person name="Kimura K."/>
            <person name="Takaki Y."/>
            <person name="Yoshida Y."/>
            <person name="Baba S."/>
            <person name="Kobayashi G."/>
            <person name="Nagasaki K."/>
            <person name="Hano T."/>
            <person name="Tomaru Y."/>
        </authorList>
    </citation>
    <scope>NUCLEOTIDE SEQUENCE [LARGE SCALE GENOMIC DNA]</scope>
    <source>
        <strain evidence="4 5">NIES-3715</strain>
    </source>
</reference>
<gene>
    <name evidence="4" type="ORF">CTEN210_15288</name>
</gene>
<dbReference type="GO" id="GO:0051015">
    <property type="term" value="F:actin filament binding"/>
    <property type="evidence" value="ECO:0007669"/>
    <property type="project" value="TreeGrafter"/>
</dbReference>
<feature type="compositionally biased region" description="Polar residues" evidence="2">
    <location>
        <begin position="310"/>
        <end position="328"/>
    </location>
</feature>
<feature type="coiled-coil region" evidence="1">
    <location>
        <begin position="1138"/>
        <end position="1203"/>
    </location>
</feature>
<feature type="coiled-coil region" evidence="1">
    <location>
        <begin position="891"/>
        <end position="950"/>
    </location>
</feature>
<proteinExistence type="predicted"/>
<evidence type="ECO:0000256" key="2">
    <source>
        <dbReference type="SAM" id="MobiDB-lite"/>
    </source>
</evidence>
<feature type="region of interest" description="Disordered" evidence="2">
    <location>
        <begin position="952"/>
        <end position="994"/>
    </location>
</feature>
<dbReference type="InterPro" id="IPR000727">
    <property type="entry name" value="T_SNARE_dom"/>
</dbReference>
<dbReference type="GO" id="GO:0016460">
    <property type="term" value="C:myosin II complex"/>
    <property type="evidence" value="ECO:0007669"/>
    <property type="project" value="TreeGrafter"/>
</dbReference>
<organism evidence="4 5">
    <name type="scientific">Chaetoceros tenuissimus</name>
    <dbReference type="NCBI Taxonomy" id="426638"/>
    <lineage>
        <taxon>Eukaryota</taxon>
        <taxon>Sar</taxon>
        <taxon>Stramenopiles</taxon>
        <taxon>Ochrophyta</taxon>
        <taxon>Bacillariophyta</taxon>
        <taxon>Coscinodiscophyceae</taxon>
        <taxon>Chaetocerotophycidae</taxon>
        <taxon>Chaetocerotales</taxon>
        <taxon>Chaetocerotaceae</taxon>
        <taxon>Chaetoceros</taxon>
    </lineage>
</organism>
<dbReference type="GO" id="GO:0000146">
    <property type="term" value="F:microfilament motor activity"/>
    <property type="evidence" value="ECO:0007669"/>
    <property type="project" value="TreeGrafter"/>
</dbReference>
<evidence type="ECO:0000313" key="5">
    <source>
        <dbReference type="Proteomes" id="UP001054902"/>
    </source>
</evidence>
<evidence type="ECO:0000259" key="3">
    <source>
        <dbReference type="PROSITE" id="PS50192"/>
    </source>
</evidence>
<protein>
    <recommendedName>
        <fullName evidence="3">t-SNARE coiled-coil homology domain-containing protein</fullName>
    </recommendedName>
</protein>
<keyword evidence="5" id="KW-1185">Reference proteome</keyword>
<feature type="region of interest" description="Disordered" evidence="2">
    <location>
        <begin position="1"/>
        <end position="73"/>
    </location>
</feature>
<dbReference type="PANTHER" id="PTHR45615">
    <property type="entry name" value="MYOSIN HEAVY CHAIN, NON-MUSCLE"/>
    <property type="match status" value="1"/>
</dbReference>
<dbReference type="EMBL" id="BLLK01000062">
    <property type="protein sequence ID" value="GFH58812.1"/>
    <property type="molecule type" value="Genomic_DNA"/>
</dbReference>
<evidence type="ECO:0000256" key="1">
    <source>
        <dbReference type="SAM" id="Coils"/>
    </source>
</evidence>
<feature type="region of interest" description="Disordered" evidence="2">
    <location>
        <begin position="116"/>
        <end position="147"/>
    </location>
</feature>
<comment type="caution">
    <text evidence="4">The sequence shown here is derived from an EMBL/GenBank/DDBJ whole genome shotgun (WGS) entry which is preliminary data.</text>
</comment>
<feature type="compositionally biased region" description="Basic residues" evidence="2">
    <location>
        <begin position="1"/>
        <end position="12"/>
    </location>
</feature>
<feature type="coiled-coil region" evidence="1">
    <location>
        <begin position="467"/>
        <end position="511"/>
    </location>
</feature>
<feature type="compositionally biased region" description="Basic and acidic residues" evidence="2">
    <location>
        <begin position="336"/>
        <end position="348"/>
    </location>
</feature>
<name>A0AAD3D6G4_9STRA</name>
<feature type="coiled-coil region" evidence="1">
    <location>
        <begin position="1373"/>
        <end position="1414"/>
    </location>
</feature>
<feature type="coiled-coil region" evidence="1">
    <location>
        <begin position="772"/>
        <end position="842"/>
    </location>
</feature>
<dbReference type="GO" id="GO:0032982">
    <property type="term" value="C:myosin filament"/>
    <property type="evidence" value="ECO:0007669"/>
    <property type="project" value="TreeGrafter"/>
</dbReference>
<dbReference type="PROSITE" id="PS50192">
    <property type="entry name" value="T_SNARE"/>
    <property type="match status" value="1"/>
</dbReference>
<feature type="coiled-coil region" evidence="1">
    <location>
        <begin position="592"/>
        <end position="672"/>
    </location>
</feature>
<feature type="domain" description="T-SNARE coiled-coil homology" evidence="3">
    <location>
        <begin position="614"/>
        <end position="676"/>
    </location>
</feature>
<keyword evidence="1" id="KW-0175">Coiled coil</keyword>
<feature type="compositionally biased region" description="Low complexity" evidence="2">
    <location>
        <begin position="972"/>
        <end position="983"/>
    </location>
</feature>